<accession>A0A0D7AEN7</accession>
<reference evidence="5 6" key="1">
    <citation type="journal article" date="2015" name="Fungal Genet. Biol.">
        <title>Evolution of novel wood decay mechanisms in Agaricales revealed by the genome sequences of Fistulina hepatica and Cylindrobasidium torrendii.</title>
        <authorList>
            <person name="Floudas D."/>
            <person name="Held B.W."/>
            <person name="Riley R."/>
            <person name="Nagy L.G."/>
            <person name="Koehler G."/>
            <person name="Ransdell A.S."/>
            <person name="Younus H."/>
            <person name="Chow J."/>
            <person name="Chiniquy J."/>
            <person name="Lipzen A."/>
            <person name="Tritt A."/>
            <person name="Sun H."/>
            <person name="Haridas S."/>
            <person name="LaButti K."/>
            <person name="Ohm R.A."/>
            <person name="Kues U."/>
            <person name="Blanchette R.A."/>
            <person name="Grigoriev I.V."/>
            <person name="Minto R.E."/>
            <person name="Hibbett D.S."/>
        </authorList>
    </citation>
    <scope>NUCLEOTIDE SEQUENCE [LARGE SCALE GENOMIC DNA]</scope>
    <source>
        <strain evidence="5 6">ATCC 64428</strain>
    </source>
</reference>
<dbReference type="EC" id="3.1.1.-" evidence="3"/>
<feature type="domain" description="Carboxylesterase type B" evidence="4">
    <location>
        <begin position="31"/>
        <end position="515"/>
    </location>
</feature>
<dbReference type="SUPFAM" id="SSF53474">
    <property type="entry name" value="alpha/beta-Hydrolases"/>
    <property type="match status" value="1"/>
</dbReference>
<dbReference type="InterPro" id="IPR019819">
    <property type="entry name" value="Carboxylesterase_B_CS"/>
</dbReference>
<sequence>MMLFLSYILAAVIAAPFVSTAPFISRSTSDSPVANTSYGDVLGTTSDYRDGVYVFKGIPYAASPTGSARWTPPTKPESWTDVYNATAFGADCAQSYSSAGIFSSGTYNISEDCLYINVWTPTINASANLPVYFWIFGGRFEFGGGDVITYDGSGLAIQDIVVVTFNYRLGPFGFFAHPELSAESSHNSSGNYGILDQVFALEWVKAEIANFGGDPDHITVGGQSAGSASALDMMWSPLSYSLISGVIAESGARGPHDPLTGSLATSHRNKTEAEASGVKFVASMNVSTIAEMRNLSMDTLLTGDDDADTIFVGTRFQNVSAFVEPPEWRPVIDGYVLPYTYGEALRSDAHGNVPILTGNNLDESGASLDPGFTLDTYESNYTELFEELASEFFELYPASNESAANNASNALWNDLGRVSTWMWAHDWYAGGATENVYTYFWTHAPPTLDEGAFHGSELYYVFNDIPYSADLAWTDEDYAIEAKMTAYWANFIKNGDPNGGNLTYWPASGTNTTTMFLGNSWGAGSIADEERIEFVMKFFARLIEW</sequence>
<dbReference type="EMBL" id="KN881805">
    <property type="protein sequence ID" value="KIY48869.1"/>
    <property type="molecule type" value="Genomic_DNA"/>
</dbReference>
<keyword evidence="6" id="KW-1185">Reference proteome</keyword>
<dbReference type="InterPro" id="IPR050309">
    <property type="entry name" value="Type-B_Carboxylest/Lipase"/>
</dbReference>
<dbReference type="InterPro" id="IPR019826">
    <property type="entry name" value="Carboxylesterase_B_AS"/>
</dbReference>
<dbReference type="InterPro" id="IPR002018">
    <property type="entry name" value="CarbesteraseB"/>
</dbReference>
<dbReference type="GO" id="GO:0016787">
    <property type="term" value="F:hydrolase activity"/>
    <property type="evidence" value="ECO:0007669"/>
    <property type="project" value="UniProtKB-KW"/>
</dbReference>
<proteinExistence type="inferred from homology"/>
<evidence type="ECO:0000256" key="1">
    <source>
        <dbReference type="ARBA" id="ARBA00005964"/>
    </source>
</evidence>
<evidence type="ECO:0000313" key="5">
    <source>
        <dbReference type="EMBL" id="KIY48869.1"/>
    </source>
</evidence>
<evidence type="ECO:0000256" key="2">
    <source>
        <dbReference type="ARBA" id="ARBA00022801"/>
    </source>
</evidence>
<dbReference type="Gene3D" id="3.40.50.1820">
    <property type="entry name" value="alpha/beta hydrolase"/>
    <property type="match status" value="1"/>
</dbReference>
<keyword evidence="3" id="KW-0732">Signal</keyword>
<feature type="chain" id="PRO_5005115133" description="Carboxylic ester hydrolase" evidence="3">
    <location>
        <begin position="21"/>
        <end position="545"/>
    </location>
</feature>
<evidence type="ECO:0000256" key="3">
    <source>
        <dbReference type="RuleBase" id="RU361235"/>
    </source>
</evidence>
<dbReference type="PROSITE" id="PS00941">
    <property type="entry name" value="CARBOXYLESTERASE_B_2"/>
    <property type="match status" value="1"/>
</dbReference>
<dbReference type="InterPro" id="IPR029058">
    <property type="entry name" value="AB_hydrolase_fold"/>
</dbReference>
<protein>
    <recommendedName>
        <fullName evidence="3">Carboxylic ester hydrolase</fullName>
        <ecNumber evidence="3">3.1.1.-</ecNumber>
    </recommendedName>
</protein>
<organism evidence="5 6">
    <name type="scientific">Fistulina hepatica ATCC 64428</name>
    <dbReference type="NCBI Taxonomy" id="1128425"/>
    <lineage>
        <taxon>Eukaryota</taxon>
        <taxon>Fungi</taxon>
        <taxon>Dikarya</taxon>
        <taxon>Basidiomycota</taxon>
        <taxon>Agaricomycotina</taxon>
        <taxon>Agaricomycetes</taxon>
        <taxon>Agaricomycetidae</taxon>
        <taxon>Agaricales</taxon>
        <taxon>Fistulinaceae</taxon>
        <taxon>Fistulina</taxon>
    </lineage>
</organism>
<evidence type="ECO:0000259" key="4">
    <source>
        <dbReference type="Pfam" id="PF00135"/>
    </source>
</evidence>
<dbReference type="PANTHER" id="PTHR11559">
    <property type="entry name" value="CARBOXYLESTERASE"/>
    <property type="match status" value="1"/>
</dbReference>
<dbReference type="ESTHER" id="9agar-a0a0d7aen7">
    <property type="family name" value="Fungal_carboxylesterase_lipase"/>
</dbReference>
<name>A0A0D7AEN7_9AGAR</name>
<dbReference type="AlphaFoldDB" id="A0A0D7AEN7"/>
<dbReference type="OrthoDB" id="408631at2759"/>
<comment type="similarity">
    <text evidence="1 3">Belongs to the type-B carboxylesterase/lipase family.</text>
</comment>
<dbReference type="PROSITE" id="PS00122">
    <property type="entry name" value="CARBOXYLESTERASE_B_1"/>
    <property type="match status" value="1"/>
</dbReference>
<dbReference type="Proteomes" id="UP000054144">
    <property type="component" value="Unassembled WGS sequence"/>
</dbReference>
<dbReference type="Pfam" id="PF00135">
    <property type="entry name" value="COesterase"/>
    <property type="match status" value="1"/>
</dbReference>
<feature type="signal peptide" evidence="3">
    <location>
        <begin position="1"/>
        <end position="20"/>
    </location>
</feature>
<evidence type="ECO:0000313" key="6">
    <source>
        <dbReference type="Proteomes" id="UP000054144"/>
    </source>
</evidence>
<gene>
    <name evidence="5" type="ORF">FISHEDRAFT_42496</name>
</gene>
<keyword evidence="2 3" id="KW-0378">Hydrolase</keyword>